<dbReference type="Proteomes" id="UP000238169">
    <property type="component" value="Unassembled WGS sequence"/>
</dbReference>
<accession>A0A2U3I8H3</accession>
<dbReference type="InterPro" id="IPR010982">
    <property type="entry name" value="Lambda_DNA-bd_dom_sf"/>
</dbReference>
<dbReference type="EMBL" id="OGTP01000013">
    <property type="protein sequence ID" value="SPB16498.1"/>
    <property type="molecule type" value="Genomic_DNA"/>
</dbReference>
<reference evidence="2" key="1">
    <citation type="submission" date="2018-01" db="EMBL/GenBank/DDBJ databases">
        <authorList>
            <person name="Peeters C."/>
        </authorList>
    </citation>
    <scope>NUCLEOTIDE SEQUENCE [LARGE SCALE GENOMIC DNA]</scope>
</reference>
<dbReference type="AlphaFoldDB" id="A0A2U3I8H3"/>
<evidence type="ECO:0000313" key="1">
    <source>
        <dbReference type="EMBL" id="SPB16498.1"/>
    </source>
</evidence>
<dbReference type="GO" id="GO:0003677">
    <property type="term" value="F:DNA binding"/>
    <property type="evidence" value="ECO:0007669"/>
    <property type="project" value="InterPro"/>
</dbReference>
<name>A0A2U3I8H3_9BURK</name>
<dbReference type="Gene3D" id="1.10.260.40">
    <property type="entry name" value="lambda repressor-like DNA-binding domains"/>
    <property type="match status" value="1"/>
</dbReference>
<keyword evidence="2" id="KW-1185">Reference proteome</keyword>
<proteinExistence type="predicted"/>
<gene>
    <name evidence="1" type="ORF">NOV72_03698</name>
</gene>
<sequence length="86" mass="9953">MDLDEYLSLPNAPTVAELRRRMTALGYRVKSDAQIRQWRHRYADRLPSPENCVGLERATGGAVSRKTFRDDWHLIWPELANARESA</sequence>
<dbReference type="RefSeq" id="WP_181291100.1">
    <property type="nucleotide sequence ID" value="NZ_OGTP01000013.1"/>
</dbReference>
<evidence type="ECO:0000313" key="2">
    <source>
        <dbReference type="Proteomes" id="UP000238169"/>
    </source>
</evidence>
<protein>
    <submittedName>
        <fullName evidence="1">Uncharacterized protein</fullName>
    </submittedName>
</protein>
<organism evidence="1 2">
    <name type="scientific">Caballeronia novacaledonica</name>
    <dbReference type="NCBI Taxonomy" id="1544861"/>
    <lineage>
        <taxon>Bacteria</taxon>
        <taxon>Pseudomonadati</taxon>
        <taxon>Pseudomonadota</taxon>
        <taxon>Betaproteobacteria</taxon>
        <taxon>Burkholderiales</taxon>
        <taxon>Burkholderiaceae</taxon>
        <taxon>Caballeronia</taxon>
    </lineage>
</organism>